<dbReference type="InterPro" id="IPR029058">
    <property type="entry name" value="AB_hydrolase_fold"/>
</dbReference>
<dbReference type="PANTHER" id="PTHR10655">
    <property type="entry name" value="LYSOPHOSPHOLIPASE-RELATED"/>
    <property type="match status" value="1"/>
</dbReference>
<dbReference type="Pfam" id="PF02230">
    <property type="entry name" value="Abhydrolase_2"/>
    <property type="match status" value="1"/>
</dbReference>
<reference evidence="4 5" key="1">
    <citation type="submission" date="2017-06" db="EMBL/GenBank/DDBJ databases">
        <title>Azoarcus.</title>
        <authorList>
            <person name="Woo J.-H."/>
            <person name="Kim H.-S."/>
        </authorList>
    </citation>
    <scope>NUCLEOTIDE SEQUENCE [LARGE SCALE GENOMIC DNA]</scope>
    <source>
        <strain evidence="4 5">TSPY31</strain>
    </source>
</reference>
<dbReference type="KEGG" id="acom:CEW83_03430"/>
<dbReference type="SUPFAM" id="SSF53474">
    <property type="entry name" value="alpha/beta-Hydrolases"/>
    <property type="match status" value="1"/>
</dbReference>
<dbReference type="InterPro" id="IPR003140">
    <property type="entry name" value="PLipase/COase/thioEstase"/>
</dbReference>
<evidence type="ECO:0000256" key="2">
    <source>
        <dbReference type="ARBA" id="ARBA00022801"/>
    </source>
</evidence>
<dbReference type="RefSeq" id="WP_108948094.1">
    <property type="nucleotide sequence ID" value="NZ_CP022187.1"/>
</dbReference>
<dbReference type="InterPro" id="IPR050565">
    <property type="entry name" value="LYPA1-2/EST-like"/>
</dbReference>
<sequence length="239" mass="25896">MNAVPPSPSGQVPLLPAVEIETGPNPVTTVIWLHGLGADGHDFEPVVGALDLHDLPAIRFVFPHAPPRPVTINGGYVMRAWYDIVSADFSQRREDPRGVHESAAQIEALIARENARGVPDSNIVLAGFSQGGAIALHVGLRRKSPLAGIMALSTYVPLADTLADELEEASRSTPVFMAHGRDDNVIPCDFGRKSCDLLRSHRLAVAWHDYPADHTVTMDELQDIQAWLHTLPFAGMAAR</sequence>
<evidence type="ECO:0000256" key="1">
    <source>
        <dbReference type="ARBA" id="ARBA00006499"/>
    </source>
</evidence>
<dbReference type="AlphaFoldDB" id="A0A2U8GLB1"/>
<dbReference type="PANTHER" id="PTHR10655:SF17">
    <property type="entry name" value="LYSOPHOSPHOLIPASE-LIKE PROTEIN 1"/>
    <property type="match status" value="1"/>
</dbReference>
<gene>
    <name evidence="4" type="ORF">CEW83_03430</name>
</gene>
<dbReference type="Proteomes" id="UP000244930">
    <property type="component" value="Chromosome"/>
</dbReference>
<evidence type="ECO:0000313" key="5">
    <source>
        <dbReference type="Proteomes" id="UP000244930"/>
    </source>
</evidence>
<name>A0A2U8GLB1_9RHOO</name>
<proteinExistence type="inferred from homology"/>
<dbReference type="Gene3D" id="3.40.50.1820">
    <property type="entry name" value="alpha/beta hydrolase"/>
    <property type="match status" value="1"/>
</dbReference>
<feature type="domain" description="Phospholipase/carboxylesterase/thioesterase" evidence="3">
    <location>
        <begin position="27"/>
        <end position="230"/>
    </location>
</feature>
<accession>A0A2U8GLB1</accession>
<protein>
    <submittedName>
        <fullName evidence="4">Carboxylesterase</fullName>
    </submittedName>
</protein>
<dbReference type="EMBL" id="CP022187">
    <property type="protein sequence ID" value="AWI74387.1"/>
    <property type="molecule type" value="Genomic_DNA"/>
</dbReference>
<evidence type="ECO:0000313" key="4">
    <source>
        <dbReference type="EMBL" id="AWI74387.1"/>
    </source>
</evidence>
<keyword evidence="2" id="KW-0378">Hydrolase</keyword>
<dbReference type="GO" id="GO:0016787">
    <property type="term" value="F:hydrolase activity"/>
    <property type="evidence" value="ECO:0007669"/>
    <property type="project" value="UniProtKB-KW"/>
</dbReference>
<organism evidence="4 5">
    <name type="scientific">Parazoarcus communis</name>
    <dbReference type="NCBI Taxonomy" id="41977"/>
    <lineage>
        <taxon>Bacteria</taxon>
        <taxon>Pseudomonadati</taxon>
        <taxon>Pseudomonadota</taxon>
        <taxon>Betaproteobacteria</taxon>
        <taxon>Rhodocyclales</taxon>
        <taxon>Zoogloeaceae</taxon>
        <taxon>Parazoarcus</taxon>
    </lineage>
</organism>
<evidence type="ECO:0000259" key="3">
    <source>
        <dbReference type="Pfam" id="PF02230"/>
    </source>
</evidence>
<keyword evidence="5" id="KW-1185">Reference proteome</keyword>
<comment type="similarity">
    <text evidence="1">Belongs to the AB hydrolase superfamily. AB hydrolase 2 family.</text>
</comment>